<accession>A0A8J3Z5N8</accession>
<dbReference type="Pfam" id="PF20148">
    <property type="entry name" value="DUF6531"/>
    <property type="match status" value="1"/>
</dbReference>
<organism evidence="3 4">
    <name type="scientific">Virgisporangium aurantiacum</name>
    <dbReference type="NCBI Taxonomy" id="175570"/>
    <lineage>
        <taxon>Bacteria</taxon>
        <taxon>Bacillati</taxon>
        <taxon>Actinomycetota</taxon>
        <taxon>Actinomycetes</taxon>
        <taxon>Micromonosporales</taxon>
        <taxon>Micromonosporaceae</taxon>
        <taxon>Virgisporangium</taxon>
    </lineage>
</organism>
<keyword evidence="4" id="KW-1185">Reference proteome</keyword>
<name>A0A8J3Z5N8_9ACTN</name>
<dbReference type="Proteomes" id="UP000612585">
    <property type="component" value="Unassembled WGS sequence"/>
</dbReference>
<gene>
    <name evidence="3" type="ORF">Vau01_048930</name>
</gene>
<dbReference type="InterPro" id="IPR045351">
    <property type="entry name" value="DUF6531"/>
</dbReference>
<comment type="caution">
    <text evidence="3">The sequence shown here is derived from an EMBL/GenBank/DDBJ whole genome shotgun (WGS) entry which is preliminary data.</text>
</comment>
<reference evidence="3" key="1">
    <citation type="submission" date="2021-01" db="EMBL/GenBank/DDBJ databases">
        <title>Whole genome shotgun sequence of Virgisporangium aurantiacum NBRC 16421.</title>
        <authorList>
            <person name="Komaki H."/>
            <person name="Tamura T."/>
        </authorList>
    </citation>
    <scope>NUCLEOTIDE SEQUENCE</scope>
    <source>
        <strain evidence="3">NBRC 16421</strain>
    </source>
</reference>
<feature type="domain" description="DUF6531" evidence="2">
    <location>
        <begin position="848"/>
        <end position="898"/>
    </location>
</feature>
<dbReference type="PANTHER" id="PTHR32305:SF15">
    <property type="entry name" value="PROTEIN RHSA-RELATED"/>
    <property type="match status" value="1"/>
</dbReference>
<dbReference type="NCBIfam" id="NF033679">
    <property type="entry name" value="DNRLRE_dom"/>
    <property type="match status" value="1"/>
</dbReference>
<dbReference type="PANTHER" id="PTHR32305">
    <property type="match status" value="1"/>
</dbReference>
<evidence type="ECO:0000259" key="2">
    <source>
        <dbReference type="Pfam" id="PF20148"/>
    </source>
</evidence>
<dbReference type="NCBIfam" id="TIGR01643">
    <property type="entry name" value="YD_repeat_2x"/>
    <property type="match status" value="1"/>
</dbReference>
<proteinExistence type="predicted"/>
<dbReference type="NCBIfam" id="TIGR03696">
    <property type="entry name" value="Rhs_assc_core"/>
    <property type="match status" value="1"/>
</dbReference>
<evidence type="ECO:0000313" key="4">
    <source>
        <dbReference type="Proteomes" id="UP000612585"/>
    </source>
</evidence>
<protein>
    <recommendedName>
        <fullName evidence="2">DUF6531 domain-containing protein</fullName>
    </recommendedName>
</protein>
<evidence type="ECO:0000313" key="3">
    <source>
        <dbReference type="EMBL" id="GIJ57377.1"/>
    </source>
</evidence>
<dbReference type="Gene3D" id="2.180.10.10">
    <property type="entry name" value="RHS repeat-associated core"/>
    <property type="match status" value="1"/>
</dbReference>
<feature type="region of interest" description="Disordered" evidence="1">
    <location>
        <begin position="1386"/>
        <end position="1420"/>
    </location>
</feature>
<evidence type="ECO:0000256" key="1">
    <source>
        <dbReference type="SAM" id="MobiDB-lite"/>
    </source>
</evidence>
<dbReference type="InterPro" id="IPR006530">
    <property type="entry name" value="YD"/>
</dbReference>
<sequence length="2096" mass="221169">MLTIDLSPTMCRNIADGGVRSMGKRAFRSQFVQRIGRLIRSPGGRVFAAGTSTILVASMVGWVSAPASAAPVARTPAEPADAGPLERPDEKAAVITARLTGKRVLITGRTTETEQAWALPSGAIEVEASAGPVRTRAADGSWTAVDVNLVRAADGSVAPKAHPYGLTLSGAAGPGEHTLVTLGKAGERSMLGWTGRLPEPVLTGPKATYAEVLPGVDLVVTATRTGYEQFLVVKNRAAATQVTNVRLPWKTEGVTTKADGAGGLSLRSAAGAEVSAVPAPIMWDATVDAASGENVRRAPVGMAVDKQGLVLTPDQTFLADEKTTYPVTIDPSQTIGASFDAFVQTGYSSDQSGATELKLGTYDGGANVARSFLTFGGLTWLPNAQIQSATLSLYNQHSWSCDAASWEAWWVGPVSSATRWTNQPAWNAKIGTSTQTKGYNSTCGDGWVTVPVATAFQKAADARANNTTVGIRATSETANAGWKRFNSREAASNPPQVTVVYQSRPVTTAQATVPSTSCVTGTARPYINSKTPQLRARVTDGEGAAVTATFEWWVTGGSAPLGSATVGPGASGSWLAAPVAAGAFTENGTYSWKVRGSDGTVDGPWSAWCEFTVDTVEPSAQPTVASTAYPSGVWSGGAGTGGSFTFGASGVSDVVAYEYGLNANPPDQTVTAPGAGANATVTITPTTDGPQTLFVRSRDRAGNQSAVRAYPFAVGGGAVVGPKDGHITAEKTVLSALGQGSATGVTYQWRRADADAWTNIPTGHVTVSAGGGAVTWPLPTTGSGAFANLNWDVAATLAAVDAVAVPRDGPLQVRAVFTGGSNPSSTPVRFTFDRNLAAAEGEEIGPGSVNLLTGNMTIQDTDVSVDSYGTDLTVVRSYNTRLAQTTDAATMFGPGWVSGAIVEEADTPYTSLTRYDSLVQVGLPEGETIGFTKLTTTEFDPEPGMEFLKLVYNTTNDSYSLSDVDGNTVVFTRVANTAVGKYFPTSVTVPGNAQTTTLSWEKVTVDGKEVVRPTRMVAPVADGVNCATLTRGCRALTFKYATATSATGTEQVGWGSYAGRVQEISLVAWDPDAATPGMRVVPMVKYLYDGTGRLRATWDPRLDYTADGADRHQWETYDYDAAGVLSTIRPAGEEPWQLTYTTVPNDPGAGRLHKVTRSALAAGTATTTVVYRVPTAGTGAPYDLSPGQTVRWGQPEAPTDATAIFPADQVPTGNPATGTLPSSYTRAVVTYLDANGQETNTAAPGGHISATWRDRFNNVTRTLSAGNRAAALGASPTDDAKTETERAFDLSSRSVYSDDGRRLSFTMDPVHDVMLDNGSTVRGRKVTRYTYDQGAPTTGAPYNLVTTEETLVWYRAANGVEAEADVRRSTTAYDWTLREPVVSTVDPGGLNLTTRTTHDPVSGQAATLTGPAGGTSTNTPATRRTIYYRATSGSGAAECDLRPEWANLVCRIEPGGQAASGPELPVTVTTYDIYNNDRTVTEKTSAGVQRTTTTTYDAAGREYESSVTVAAGLGTAVPVERKVYDPATGNLLRTQSIVAGLVAAELRSTYDTLGRQTSYTDADGNVSTTTYDLLGRVATSSDGKATRTVTYDGGTERRGLATSVHDSHVGTFTAAYDADGAAVTTTWPNGIVVTNDLDETGAAVGVTYAQPNCGATDCTLFKESVVESVHGQWRRQSSTLSNRVYGYDAGGRLTSVRDSAGEQCTTRTYGVDAAADRRTLAEYAAAADGSCQTATATATTSLTYDTANRIGLAGYDRLGRTTIVPAAQTAVPAAGDIAVTYHASDLVDTITQQGRTTDYTLDVTGERVRSWTDNGVQRTHHYDDDGDNPAWTQESADSYTRVVSGVSGMAAIWDSAGGAPEWQITNLHGDVVATIHHGDAGLSTTGESTEYGLPNGSDTVGAVRYGWLGGKQRAADAPAGIVLMGVRLYNPATGRFLQVDPVFGGSCNAYEYTCADPVNSEDLDGKWIGLVLRGAAAACKLGKRWCVRAGKWVGKQAWRGIKWGGKHAWRGIKWGGRKAWGGIKKGASWAFGKKSWLFGRAKYGRKGILNRGPVRLGWTWNAKQQRNRFGIHTGWPKHKQTNWFKRKFPRVHWDWF</sequence>
<dbReference type="InterPro" id="IPR050708">
    <property type="entry name" value="T6SS_VgrG/RHS"/>
</dbReference>
<dbReference type="InterPro" id="IPR022385">
    <property type="entry name" value="Rhs_assc_core"/>
</dbReference>
<dbReference type="EMBL" id="BOPG01000031">
    <property type="protein sequence ID" value="GIJ57377.1"/>
    <property type="molecule type" value="Genomic_DNA"/>
</dbReference>